<dbReference type="PANTHER" id="PTHR42707:SF2">
    <property type="entry name" value="ACD11 DEHYDROGENASE"/>
    <property type="match status" value="1"/>
</dbReference>
<keyword evidence="1" id="KW-0732">Signal</keyword>
<evidence type="ECO:0000256" key="1">
    <source>
        <dbReference type="SAM" id="SignalP"/>
    </source>
</evidence>
<organism evidence="4 5">
    <name type="scientific">Acanthosepion pharaonis</name>
    <name type="common">Pharaoh cuttlefish</name>
    <name type="synonym">Sepia pharaonis</name>
    <dbReference type="NCBI Taxonomy" id="158019"/>
    <lineage>
        <taxon>Eukaryota</taxon>
        <taxon>Metazoa</taxon>
        <taxon>Spiralia</taxon>
        <taxon>Lophotrochozoa</taxon>
        <taxon>Mollusca</taxon>
        <taxon>Cephalopoda</taxon>
        <taxon>Coleoidea</taxon>
        <taxon>Decapodiformes</taxon>
        <taxon>Sepiida</taxon>
        <taxon>Sepiina</taxon>
        <taxon>Sepiidae</taxon>
        <taxon>Acanthosepion</taxon>
    </lineage>
</organism>
<dbReference type="AlphaFoldDB" id="A0A812C0L2"/>
<feature type="domain" description="Acyl-CoA dehydrogenase 11-like C-terminal" evidence="3">
    <location>
        <begin position="114"/>
        <end position="200"/>
    </location>
</feature>
<dbReference type="PANTHER" id="PTHR42707">
    <property type="entry name" value="ACYL-COA DEHYDROGENASE"/>
    <property type="match status" value="1"/>
</dbReference>
<dbReference type="InterPro" id="IPR052904">
    <property type="entry name" value="Acyl-CoA_dehydrogenase-like"/>
</dbReference>
<evidence type="ECO:0000259" key="3">
    <source>
        <dbReference type="Pfam" id="PF22217"/>
    </source>
</evidence>
<reference evidence="4" key="1">
    <citation type="submission" date="2021-01" db="EMBL/GenBank/DDBJ databases">
        <authorList>
            <person name="Li R."/>
            <person name="Bekaert M."/>
        </authorList>
    </citation>
    <scope>NUCLEOTIDE SEQUENCE</scope>
    <source>
        <strain evidence="4">Farmed</strain>
    </source>
</reference>
<dbReference type="PROSITE" id="PS51257">
    <property type="entry name" value="PROKAR_LIPOPROTEIN"/>
    <property type="match status" value="1"/>
</dbReference>
<evidence type="ECO:0000313" key="5">
    <source>
        <dbReference type="Proteomes" id="UP000597762"/>
    </source>
</evidence>
<proteinExistence type="predicted"/>
<protein>
    <submittedName>
        <fullName evidence="4">Uncharacterized protein</fullName>
    </submittedName>
</protein>
<gene>
    <name evidence="4" type="ORF">SPHA_26116</name>
</gene>
<dbReference type="InterPro" id="IPR009100">
    <property type="entry name" value="AcylCoA_DH/oxidase_NM_dom_sf"/>
</dbReference>
<dbReference type="Proteomes" id="UP000597762">
    <property type="component" value="Unassembled WGS sequence"/>
</dbReference>
<keyword evidence="5" id="KW-1185">Reference proteome</keyword>
<accession>A0A812C0L2</accession>
<feature type="domain" description="Acyl-CoA oxidase/dehydrogenase middle" evidence="2">
    <location>
        <begin position="58"/>
        <end position="111"/>
    </location>
</feature>
<dbReference type="OrthoDB" id="10251155at2759"/>
<dbReference type="GO" id="GO:0003995">
    <property type="term" value="F:acyl-CoA dehydrogenase activity"/>
    <property type="evidence" value="ECO:0007669"/>
    <property type="project" value="TreeGrafter"/>
</dbReference>
<name>A0A812C0L2_ACAPH</name>
<feature type="chain" id="PRO_5032496627" evidence="1">
    <location>
        <begin position="16"/>
        <end position="221"/>
    </location>
</feature>
<dbReference type="InterPro" id="IPR006091">
    <property type="entry name" value="Acyl-CoA_Oxase/DH_mid-dom"/>
</dbReference>
<evidence type="ECO:0000313" key="4">
    <source>
        <dbReference type="EMBL" id="CAE1248356.1"/>
    </source>
</evidence>
<dbReference type="Pfam" id="PF02770">
    <property type="entry name" value="Acyl-CoA_dh_M"/>
    <property type="match status" value="1"/>
</dbReference>
<dbReference type="InterPro" id="IPR053998">
    <property type="entry name" value="ACDH-11_C"/>
</dbReference>
<dbReference type="SUPFAM" id="SSF56645">
    <property type="entry name" value="Acyl-CoA dehydrogenase NM domain-like"/>
    <property type="match status" value="1"/>
</dbReference>
<dbReference type="Gene3D" id="2.40.110.20">
    <property type="match status" value="1"/>
</dbReference>
<dbReference type="EMBL" id="CAHIKZ030000999">
    <property type="protein sequence ID" value="CAE1248356.1"/>
    <property type="molecule type" value="Genomic_DNA"/>
</dbReference>
<evidence type="ECO:0000259" key="2">
    <source>
        <dbReference type="Pfam" id="PF02770"/>
    </source>
</evidence>
<comment type="caution">
    <text evidence="4">The sequence shown here is derived from an EMBL/GenBank/DDBJ whole genome shotgun (WGS) entry which is preliminary data.</text>
</comment>
<sequence>MAKLLLFSSASGLYSCPLAMTDGAAKIAEMHQEDNLHLKKAFTHLTSRNPIEFWTSGQWMTERQGGSDVAASTETIAKKEDEEDFYRLFGNKWFTSATDANIAFTLAHIVGKDGQLLQTLNAAVSNPHFLVPGARDFAFSIARIYICALLINHASSSEATESDIMTAFYWSRVNLTPFVDGINRCTYDQKYCKAEYDIVFNNLTPKTMEMMAKVEKKKNCK</sequence>
<dbReference type="Pfam" id="PF22217">
    <property type="entry name" value="ACDH-11_C"/>
    <property type="match status" value="1"/>
</dbReference>
<feature type="signal peptide" evidence="1">
    <location>
        <begin position="1"/>
        <end position="15"/>
    </location>
</feature>